<sequence length="576" mass="60355">EPGQVVTTPGLERVISAGTGTGGAIGKNNITLSAPGVTDDAQQGYKIGSRWLDISANEEYTCFDSTAGAAVWFDSISAVEGAGALNLTGLLTITLPSPDVFIRGLVTGDSNPRWSIDQQSINFGTGSATEDVTIGRTTIGTLGVVDLFSNNSGIFAGTDQSDFVQVSTSLATLALRLFSVSSSIKDANALARYAHDRIEFGAGGGDSLDVNLYRNAADELKTDDKFIVAGDFVVDTNVFFVDPGNDYIGMGTVATNTDNQLHLLMTATKDILIDGSTNPREIDTGVMRWEQKPAIPDTRAITLNVDMNSQPGTHGLVINMVATQLAAGEIISLFDLEIDASNATGGHVHAMEMSQVGGNAIDIVMLHANPNIGVIHHDSGSFGNVETAFKYTGSWTDTTAAFNDAGTDVELFSADTDIVYIGMAATFDHVEAILATFASGPGIKPAFAFSDGVGGFTAFTPEDGTRGFRDSGIIEWHTPDLVGWATDTVNSIGSKYWIRITRTHGGAITAPIEDTIQVQAVTNYSWDKDGDVSINDLSVAGDVGFYGTTAVALQTGVAVSAIGIHAALVNLGLITA</sequence>
<accession>A0A0F9E5P9</accession>
<name>A0A0F9E5P9_9ZZZZ</name>
<dbReference type="EMBL" id="LAZR01026252">
    <property type="protein sequence ID" value="KKL69314.1"/>
    <property type="molecule type" value="Genomic_DNA"/>
</dbReference>
<protein>
    <submittedName>
        <fullName evidence="1">Uncharacterized protein</fullName>
    </submittedName>
</protein>
<proteinExistence type="predicted"/>
<reference evidence="1" key="1">
    <citation type="journal article" date="2015" name="Nature">
        <title>Complex archaea that bridge the gap between prokaryotes and eukaryotes.</title>
        <authorList>
            <person name="Spang A."/>
            <person name="Saw J.H."/>
            <person name="Jorgensen S.L."/>
            <person name="Zaremba-Niedzwiedzka K."/>
            <person name="Martijn J."/>
            <person name="Lind A.E."/>
            <person name="van Eijk R."/>
            <person name="Schleper C."/>
            <person name="Guy L."/>
            <person name="Ettema T.J."/>
        </authorList>
    </citation>
    <scope>NUCLEOTIDE SEQUENCE</scope>
</reference>
<dbReference type="AlphaFoldDB" id="A0A0F9E5P9"/>
<evidence type="ECO:0000313" key="1">
    <source>
        <dbReference type="EMBL" id="KKL69314.1"/>
    </source>
</evidence>
<feature type="non-terminal residue" evidence="1">
    <location>
        <position position="1"/>
    </location>
</feature>
<comment type="caution">
    <text evidence="1">The sequence shown here is derived from an EMBL/GenBank/DDBJ whole genome shotgun (WGS) entry which is preliminary data.</text>
</comment>
<organism evidence="1">
    <name type="scientific">marine sediment metagenome</name>
    <dbReference type="NCBI Taxonomy" id="412755"/>
    <lineage>
        <taxon>unclassified sequences</taxon>
        <taxon>metagenomes</taxon>
        <taxon>ecological metagenomes</taxon>
    </lineage>
</organism>
<gene>
    <name evidence="1" type="ORF">LCGC14_2116190</name>
</gene>